<protein>
    <submittedName>
        <fullName evidence="2">Uncharacterized protein</fullName>
    </submittedName>
</protein>
<reference evidence="2" key="1">
    <citation type="submission" date="2018-08" db="EMBL/GenBank/DDBJ databases">
        <title>Identification of Burkholderia cepacia strains that express a Burkholderia pseudomallei-like capsular polysaccharide.</title>
        <authorList>
            <person name="Burtnick M.N."/>
            <person name="Vongsouvath M."/>
            <person name="Newton P."/>
            <person name="Wuthiekanun V."/>
            <person name="Limmathurotsakul D."/>
            <person name="Brett P.J."/>
            <person name="Chantratita N."/>
            <person name="Dance D.A."/>
        </authorList>
    </citation>
    <scope>NUCLEOTIDE SEQUENCE</scope>
    <source>
        <strain evidence="2">SBXCC001</strain>
    </source>
</reference>
<feature type="compositionally biased region" description="Gly residues" evidence="1">
    <location>
        <begin position="14"/>
        <end position="26"/>
    </location>
</feature>
<comment type="caution">
    <text evidence="2">The sequence shown here is derived from an EMBL/GenBank/DDBJ whole genome shotgun (WGS) entry which is preliminary data.</text>
</comment>
<feature type="region of interest" description="Disordered" evidence="1">
    <location>
        <begin position="1"/>
        <end position="61"/>
    </location>
</feature>
<gene>
    <name evidence="2" type="ORF">C7S16_5614</name>
</gene>
<dbReference type="AlphaFoldDB" id="A0AAW9CQW5"/>
<dbReference type="KEGG" id="btha:DR62_08000"/>
<evidence type="ECO:0000313" key="2">
    <source>
        <dbReference type="EMBL" id="MDW9252231.1"/>
    </source>
</evidence>
<proteinExistence type="predicted"/>
<feature type="compositionally biased region" description="Basic and acidic residues" evidence="1">
    <location>
        <begin position="35"/>
        <end position="55"/>
    </location>
</feature>
<accession>A0AAW9CQW5</accession>
<dbReference type="EMBL" id="QXCT01000001">
    <property type="protein sequence ID" value="MDW9252231.1"/>
    <property type="molecule type" value="Genomic_DNA"/>
</dbReference>
<organism evidence="2 3">
    <name type="scientific">Burkholderia thailandensis</name>
    <dbReference type="NCBI Taxonomy" id="57975"/>
    <lineage>
        <taxon>Bacteria</taxon>
        <taxon>Pseudomonadati</taxon>
        <taxon>Pseudomonadota</taxon>
        <taxon>Betaproteobacteria</taxon>
        <taxon>Burkholderiales</taxon>
        <taxon>Burkholderiaceae</taxon>
        <taxon>Burkholderia</taxon>
        <taxon>pseudomallei group</taxon>
    </lineage>
</organism>
<dbReference type="Proteomes" id="UP001272137">
    <property type="component" value="Unassembled WGS sequence"/>
</dbReference>
<evidence type="ECO:0000256" key="1">
    <source>
        <dbReference type="SAM" id="MobiDB-lite"/>
    </source>
</evidence>
<name>A0AAW9CQW5_BURTH</name>
<sequence length="61" mass="6056">MGGAAKKGKEEKAGGAGALAGRGGVDAGTSTVGRSGDEAGKRSGDCFEWRNDLHDAVLPQP</sequence>
<evidence type="ECO:0000313" key="3">
    <source>
        <dbReference type="Proteomes" id="UP001272137"/>
    </source>
</evidence>